<dbReference type="InterPro" id="IPR050360">
    <property type="entry name" value="MFS_Sugar_Transporters"/>
</dbReference>
<feature type="region of interest" description="Disordered" evidence="9">
    <location>
        <begin position="527"/>
        <end position="553"/>
    </location>
</feature>
<dbReference type="PRINTS" id="PR00171">
    <property type="entry name" value="SUGRTRNSPORT"/>
</dbReference>
<feature type="transmembrane region" description="Helical" evidence="10">
    <location>
        <begin position="386"/>
        <end position="410"/>
    </location>
</feature>
<organism evidence="12 13">
    <name type="scientific">Pseudomicrostroma glucosiphilum</name>
    <dbReference type="NCBI Taxonomy" id="1684307"/>
    <lineage>
        <taxon>Eukaryota</taxon>
        <taxon>Fungi</taxon>
        <taxon>Dikarya</taxon>
        <taxon>Basidiomycota</taxon>
        <taxon>Ustilaginomycotina</taxon>
        <taxon>Exobasidiomycetes</taxon>
        <taxon>Microstromatales</taxon>
        <taxon>Microstromatales incertae sedis</taxon>
        <taxon>Pseudomicrostroma</taxon>
    </lineage>
</organism>
<evidence type="ECO:0000256" key="5">
    <source>
        <dbReference type="ARBA" id="ARBA00022989"/>
    </source>
</evidence>
<proteinExistence type="inferred from homology"/>
<comment type="similarity">
    <text evidence="2 8">Belongs to the major facilitator superfamily. Sugar transporter (TC 2.A.1.1) family.</text>
</comment>
<dbReference type="STRING" id="1684307.A0A316U2M6"/>
<feature type="transmembrane region" description="Helical" evidence="10">
    <location>
        <begin position="188"/>
        <end position="210"/>
    </location>
</feature>
<feature type="transmembrane region" description="Helical" evidence="10">
    <location>
        <begin position="344"/>
        <end position="366"/>
    </location>
</feature>
<dbReference type="SUPFAM" id="SSF103473">
    <property type="entry name" value="MFS general substrate transporter"/>
    <property type="match status" value="1"/>
</dbReference>
<dbReference type="NCBIfam" id="TIGR00879">
    <property type="entry name" value="SP"/>
    <property type="match status" value="1"/>
</dbReference>
<evidence type="ECO:0000256" key="9">
    <source>
        <dbReference type="SAM" id="MobiDB-lite"/>
    </source>
</evidence>
<dbReference type="GeneID" id="37012138"/>
<dbReference type="GO" id="GO:0005351">
    <property type="term" value="F:carbohydrate:proton symporter activity"/>
    <property type="evidence" value="ECO:0007669"/>
    <property type="project" value="TreeGrafter"/>
</dbReference>
<dbReference type="InterPro" id="IPR005828">
    <property type="entry name" value="MFS_sugar_transport-like"/>
</dbReference>
<feature type="transmembrane region" description="Helical" evidence="10">
    <location>
        <begin position="312"/>
        <end position="332"/>
    </location>
</feature>
<evidence type="ECO:0000256" key="10">
    <source>
        <dbReference type="SAM" id="Phobius"/>
    </source>
</evidence>
<dbReference type="InterPro" id="IPR020846">
    <property type="entry name" value="MFS_dom"/>
</dbReference>
<dbReference type="Gene3D" id="1.20.1250.20">
    <property type="entry name" value="MFS general substrate transporter like domains"/>
    <property type="match status" value="1"/>
</dbReference>
<keyword evidence="12" id="KW-0762">Sugar transport</keyword>
<dbReference type="FunFam" id="1.20.1250.20:FF:000061">
    <property type="entry name" value="MFS sugar transporter"/>
    <property type="match status" value="1"/>
</dbReference>
<keyword evidence="3 8" id="KW-0813">Transport</keyword>
<evidence type="ECO:0000256" key="7">
    <source>
        <dbReference type="ARBA" id="ARBA00049119"/>
    </source>
</evidence>
<keyword evidence="5 10" id="KW-1133">Transmembrane helix</keyword>
<gene>
    <name evidence="12" type="ORF">BCV69DRAFT_250965</name>
</gene>
<dbReference type="RefSeq" id="XP_025346600.1">
    <property type="nucleotide sequence ID" value="XM_025490404.1"/>
</dbReference>
<dbReference type="InterPro" id="IPR003663">
    <property type="entry name" value="Sugar/inositol_transpt"/>
</dbReference>
<evidence type="ECO:0000256" key="4">
    <source>
        <dbReference type="ARBA" id="ARBA00022692"/>
    </source>
</evidence>
<reference evidence="12 13" key="1">
    <citation type="journal article" date="2018" name="Mol. Biol. Evol.">
        <title>Broad Genomic Sampling Reveals a Smut Pathogenic Ancestry of the Fungal Clade Ustilaginomycotina.</title>
        <authorList>
            <person name="Kijpornyongpan T."/>
            <person name="Mondo S.J."/>
            <person name="Barry K."/>
            <person name="Sandor L."/>
            <person name="Lee J."/>
            <person name="Lipzen A."/>
            <person name="Pangilinan J."/>
            <person name="LaButti K."/>
            <person name="Hainaut M."/>
            <person name="Henrissat B."/>
            <person name="Grigoriev I.V."/>
            <person name="Spatafora J.W."/>
            <person name="Aime M.C."/>
        </authorList>
    </citation>
    <scope>NUCLEOTIDE SEQUENCE [LARGE SCALE GENOMIC DNA]</scope>
    <source>
        <strain evidence="12 13">MCA 4718</strain>
    </source>
</reference>
<comment type="catalytic activity">
    <reaction evidence="7">
        <text>myo-inositol(out) + H(+)(out) = myo-inositol(in) + H(+)(in)</text>
        <dbReference type="Rhea" id="RHEA:60364"/>
        <dbReference type="ChEBI" id="CHEBI:15378"/>
        <dbReference type="ChEBI" id="CHEBI:17268"/>
    </reaction>
</comment>
<dbReference type="PROSITE" id="PS50850">
    <property type="entry name" value="MFS"/>
    <property type="match status" value="1"/>
</dbReference>
<feature type="transmembrane region" description="Helical" evidence="10">
    <location>
        <begin position="56"/>
        <end position="76"/>
    </location>
</feature>
<dbReference type="Proteomes" id="UP000245942">
    <property type="component" value="Unassembled WGS sequence"/>
</dbReference>
<dbReference type="AlphaFoldDB" id="A0A316U2M6"/>
<dbReference type="GO" id="GO:0016020">
    <property type="term" value="C:membrane"/>
    <property type="evidence" value="ECO:0007669"/>
    <property type="project" value="UniProtKB-SubCell"/>
</dbReference>
<dbReference type="PANTHER" id="PTHR48022">
    <property type="entry name" value="PLASTIDIC GLUCOSE TRANSPORTER 4"/>
    <property type="match status" value="1"/>
</dbReference>
<dbReference type="PANTHER" id="PTHR48022:SF68">
    <property type="entry name" value="MAJOR FACILITATOR SUPERFAMILY (MFS) PROFILE DOMAIN-CONTAINING PROTEIN-RELATED"/>
    <property type="match status" value="1"/>
</dbReference>
<comment type="subcellular location">
    <subcellularLocation>
        <location evidence="1">Membrane</location>
        <topology evidence="1">Multi-pass membrane protein</topology>
    </subcellularLocation>
</comment>
<dbReference type="Pfam" id="PF00083">
    <property type="entry name" value="Sugar_tr"/>
    <property type="match status" value="1"/>
</dbReference>
<dbReference type="PROSITE" id="PS00216">
    <property type="entry name" value="SUGAR_TRANSPORT_1"/>
    <property type="match status" value="1"/>
</dbReference>
<evidence type="ECO:0000259" key="11">
    <source>
        <dbReference type="PROSITE" id="PS50850"/>
    </source>
</evidence>
<feature type="domain" description="Major facilitator superfamily (MFS) profile" evidence="11">
    <location>
        <begin position="2"/>
        <end position="476"/>
    </location>
</feature>
<evidence type="ECO:0000256" key="3">
    <source>
        <dbReference type="ARBA" id="ARBA00022448"/>
    </source>
</evidence>
<evidence type="ECO:0000313" key="13">
    <source>
        <dbReference type="Proteomes" id="UP000245942"/>
    </source>
</evidence>
<feature type="transmembrane region" description="Helical" evidence="10">
    <location>
        <begin position="277"/>
        <end position="300"/>
    </location>
</feature>
<keyword evidence="6 10" id="KW-0472">Membrane</keyword>
<feature type="transmembrane region" description="Helical" evidence="10">
    <location>
        <begin position="422"/>
        <end position="446"/>
    </location>
</feature>
<evidence type="ECO:0000313" key="12">
    <source>
        <dbReference type="EMBL" id="PWN19440.1"/>
    </source>
</evidence>
<accession>A0A316U2M6</accession>
<dbReference type="OrthoDB" id="2544694at2759"/>
<dbReference type="EMBL" id="KZ819331">
    <property type="protein sequence ID" value="PWN19440.1"/>
    <property type="molecule type" value="Genomic_DNA"/>
</dbReference>
<keyword evidence="4 10" id="KW-0812">Transmembrane</keyword>
<feature type="transmembrane region" description="Helical" evidence="10">
    <location>
        <begin position="141"/>
        <end position="160"/>
    </location>
</feature>
<dbReference type="InterPro" id="IPR005829">
    <property type="entry name" value="Sugar_transporter_CS"/>
</dbReference>
<feature type="transmembrane region" description="Helical" evidence="10">
    <location>
        <begin position="452"/>
        <end position="472"/>
    </location>
</feature>
<evidence type="ECO:0000256" key="2">
    <source>
        <dbReference type="ARBA" id="ARBA00010992"/>
    </source>
</evidence>
<dbReference type="InterPro" id="IPR036259">
    <property type="entry name" value="MFS_trans_sf"/>
</dbReference>
<sequence>MIGFAAGAGFLLFGYDQGVMGGLLTLPSFVAVFPEIDTTTGSGTNAKSHQATLQGVAVGLYEIGCFIGAISCLWLGDGLGRRPVIWIGTIIMMIGATIQCSSFSLAQLIVGRIVTGVGNGMHTATIPVWQSECSPPHKRGMLIMVEGALITGGICMSYWIDFAFYWLDPSSRYATGNFNLADFPHASAAWRVPIAFQILLCIPTLITIWMPESPRWLMLKGREEEARSVLASLDQVNIHDPIITLKANEIRESIEEANRKGLGDLFKQGKERNFHRTALGFVIQMYQQISGINLITYYAATIFQNNLGFSPLISRIVAAANGTEYFLASWIAVYTIEHFGRRKLMIFGAIGMSACMAILTGCTSKAALDPVGGVASNKAQNAAPGYVAVVFLFLFNTFFAIGWLGMTWLYPAEITPLSIRAAANGISTSANWLFNFMVVLITPIAFANISNYTYLIFAVINALIAVTSWWIFPETAGRSLEEMDGIFAQASMLDPYDVVRIEKRTPRRYGTDGKLLDADNILSEQGEGGMHEKKANAGGKDALVQTRSADSSM</sequence>
<name>A0A316U2M6_9BASI</name>
<evidence type="ECO:0000256" key="8">
    <source>
        <dbReference type="RuleBase" id="RU003346"/>
    </source>
</evidence>
<keyword evidence="13" id="KW-1185">Reference proteome</keyword>
<evidence type="ECO:0000256" key="1">
    <source>
        <dbReference type="ARBA" id="ARBA00004141"/>
    </source>
</evidence>
<protein>
    <submittedName>
        <fullName evidence="12">Sugar transporter STL1</fullName>
    </submittedName>
</protein>
<evidence type="ECO:0000256" key="6">
    <source>
        <dbReference type="ARBA" id="ARBA00023136"/>
    </source>
</evidence>
<feature type="transmembrane region" description="Helical" evidence="10">
    <location>
        <begin position="83"/>
        <end position="104"/>
    </location>
</feature>